<feature type="binding site" evidence="5">
    <location>
        <position position="364"/>
    </location>
    <ligand>
        <name>Zn(2+)</name>
        <dbReference type="ChEBI" id="CHEBI:29105"/>
        <note>catalytic</note>
    </ligand>
</feature>
<evidence type="ECO:0000256" key="4">
    <source>
        <dbReference type="ARBA" id="ARBA00023049"/>
    </source>
</evidence>
<organism evidence="7">
    <name type="scientific">Ornithodoros brasiliensis</name>
    <name type="common">Mouro tick</name>
    <dbReference type="NCBI Taxonomy" id="888526"/>
    <lineage>
        <taxon>Eukaryota</taxon>
        <taxon>Metazoa</taxon>
        <taxon>Ecdysozoa</taxon>
        <taxon>Arthropoda</taxon>
        <taxon>Chelicerata</taxon>
        <taxon>Arachnida</taxon>
        <taxon>Acari</taxon>
        <taxon>Parasitiformes</taxon>
        <taxon>Ixodida</taxon>
        <taxon>Ixodoidea</taxon>
        <taxon>Argasidae</taxon>
        <taxon>Ornithodorinae</taxon>
        <taxon>Ornithodoros</taxon>
    </lineage>
</organism>
<feature type="domain" description="Peptidase M12B" evidence="6">
    <location>
        <begin position="201"/>
        <end position="432"/>
    </location>
</feature>
<dbReference type="PANTHER" id="PTHR11905">
    <property type="entry name" value="ADAM A DISINTEGRIN AND METALLOPROTEASE DOMAIN"/>
    <property type="match status" value="1"/>
</dbReference>
<dbReference type="GO" id="GO:0004222">
    <property type="term" value="F:metalloendopeptidase activity"/>
    <property type="evidence" value="ECO:0007669"/>
    <property type="project" value="InterPro"/>
</dbReference>
<evidence type="ECO:0000256" key="1">
    <source>
        <dbReference type="ARBA" id="ARBA00022670"/>
    </source>
</evidence>
<dbReference type="InterPro" id="IPR001590">
    <property type="entry name" value="Peptidase_M12B"/>
</dbReference>
<evidence type="ECO:0000256" key="2">
    <source>
        <dbReference type="ARBA" id="ARBA00022801"/>
    </source>
</evidence>
<evidence type="ECO:0000313" key="7">
    <source>
        <dbReference type="EMBL" id="JAT78961.1"/>
    </source>
</evidence>
<evidence type="ECO:0000256" key="5">
    <source>
        <dbReference type="PROSITE-ProRule" id="PRU00276"/>
    </source>
</evidence>
<dbReference type="AlphaFoldDB" id="A0A1D2AIN9"/>
<comment type="caution">
    <text evidence="5">Lacks conserved residue(s) required for the propagation of feature annotation.</text>
</comment>
<feature type="active site" evidence="5">
    <location>
        <position position="361"/>
    </location>
</feature>
<accession>A0A1D2AIN9</accession>
<evidence type="ECO:0000256" key="3">
    <source>
        <dbReference type="ARBA" id="ARBA00022833"/>
    </source>
</evidence>
<keyword evidence="4 7" id="KW-0482">Metalloprotease</keyword>
<dbReference type="Pfam" id="PF13688">
    <property type="entry name" value="Reprolysin_5"/>
    <property type="match status" value="1"/>
</dbReference>
<keyword evidence="1 7" id="KW-0645">Protease</keyword>
<reference evidence="7" key="1">
    <citation type="submission" date="2016-07" db="EMBL/GenBank/DDBJ databases">
        <title>Salivary Glands transcriptome analysis on engorged females of Ornithodoros brasiliensis (Acari:Argasidae).</title>
        <authorList>
            <person name="Simons S.M."/>
            <person name="Carvalho E."/>
            <person name="Junqueira-de-Azevedo I."/>
            <person name="Ho P.L."/>
            <person name="Giovanni D."/>
            <person name="Mendonca R."/>
            <person name="Onofrio V."/>
            <person name="Landulfo G."/>
            <person name="Ramirez D."/>
            <person name="Barros-Battesti D."/>
        </authorList>
    </citation>
    <scope>NUCLEOTIDE SEQUENCE</scope>
    <source>
        <strain evidence="7">Female</strain>
        <tissue evidence="7">Salivary gland</tissue>
    </source>
</reference>
<proteinExistence type="predicted"/>
<dbReference type="InterPro" id="IPR024079">
    <property type="entry name" value="MetalloPept_cat_dom_sf"/>
</dbReference>
<dbReference type="PROSITE" id="PS50215">
    <property type="entry name" value="ADAM_MEPRO"/>
    <property type="match status" value="1"/>
</dbReference>
<dbReference type="EMBL" id="GETE01000722">
    <property type="protein sequence ID" value="JAT78961.1"/>
    <property type="molecule type" value="Transcribed_RNA"/>
</dbReference>
<sequence>YTATSASAMPWRVRNLPGFPRCLQLWACISLFVLGAPHTTWGKLSPEEIVVYPQLLEERSSNEAKVLKLTDELTLHLERKPAYYDKILIRKTREDNVIVESFVPAAEFNSKLFEDRQHMASAVITDEDGLRVYGIIGDEMRIRPLVTMERTAEGHVPHLLYRQESLTSELPITDYVSMPSSEYSRAQHGEVVIEERSIKVIKPEIHMVIDSVYYRLFHGKESDMIAYFGAVLNSINLRFQTIKDPRVIVKITGFTFHKHANQDKFFATFAQYGHQFEDKGDIRTTLEKFKNTYMWDHRDLFAKVDAFVLVTGREMCSIKVNSLSCQVAGLAYVGGACTEFRTSIVEDKPWTYDAVRTIAHELAHNLGCVHDGDDPDSSIQDHPGAKKCPWSDGYIMSYLQNSTKQYHFSPCCVRQISHVANLQSRACLHQNNTGTAKATTHYLPGTNTSLDELCRMTYAHMSYDFYFDKDRAFEGCKRALQEPIIALKNWWNAAPY</sequence>
<keyword evidence="2" id="KW-0378">Hydrolase</keyword>
<keyword evidence="3 5" id="KW-0862">Zinc</keyword>
<dbReference type="Gene3D" id="3.40.390.10">
    <property type="entry name" value="Collagenase (Catalytic Domain)"/>
    <property type="match status" value="1"/>
</dbReference>
<feature type="non-terminal residue" evidence="7">
    <location>
        <position position="1"/>
    </location>
</feature>
<name>A0A1D2AIN9_ORNBR</name>
<evidence type="ECO:0000259" key="6">
    <source>
        <dbReference type="PROSITE" id="PS50215"/>
    </source>
</evidence>
<dbReference type="GO" id="GO:0046872">
    <property type="term" value="F:metal ion binding"/>
    <property type="evidence" value="ECO:0007669"/>
    <property type="project" value="UniProtKB-KW"/>
</dbReference>
<dbReference type="SUPFAM" id="SSF55486">
    <property type="entry name" value="Metalloproteases ('zincins'), catalytic domain"/>
    <property type="match status" value="1"/>
</dbReference>
<feature type="binding site" evidence="5">
    <location>
        <position position="370"/>
    </location>
    <ligand>
        <name>Zn(2+)</name>
        <dbReference type="ChEBI" id="CHEBI:29105"/>
        <note>catalytic</note>
    </ligand>
</feature>
<dbReference type="PANTHER" id="PTHR11905:SF159">
    <property type="entry name" value="ADAM METALLOPROTEASE"/>
    <property type="match status" value="1"/>
</dbReference>
<feature type="non-terminal residue" evidence="7">
    <location>
        <position position="496"/>
    </location>
</feature>
<dbReference type="GO" id="GO:0006509">
    <property type="term" value="P:membrane protein ectodomain proteolysis"/>
    <property type="evidence" value="ECO:0007669"/>
    <property type="project" value="TreeGrafter"/>
</dbReference>
<protein>
    <submittedName>
        <fullName evidence="7">Salivary gland metalloprotease</fullName>
    </submittedName>
</protein>
<keyword evidence="5" id="KW-0479">Metal-binding</keyword>
<feature type="binding site" evidence="5">
    <location>
        <position position="360"/>
    </location>
    <ligand>
        <name>Zn(2+)</name>
        <dbReference type="ChEBI" id="CHEBI:29105"/>
        <note>catalytic</note>
    </ligand>
</feature>